<evidence type="ECO:0000256" key="3">
    <source>
        <dbReference type="ARBA" id="ARBA00022448"/>
    </source>
</evidence>
<evidence type="ECO:0000256" key="8">
    <source>
        <dbReference type="ARBA" id="ARBA00042485"/>
    </source>
</evidence>
<keyword evidence="6" id="KW-0472">Membrane</keyword>
<dbReference type="SUPFAM" id="SSF48452">
    <property type="entry name" value="TPR-like"/>
    <property type="match status" value="1"/>
</dbReference>
<accession>A0AAW1Q3L6</accession>
<comment type="similarity">
    <text evidence="2">Belongs to the SNAP family.</text>
</comment>
<evidence type="ECO:0000256" key="1">
    <source>
        <dbReference type="ARBA" id="ARBA00004170"/>
    </source>
</evidence>
<dbReference type="Proteomes" id="UP001489004">
    <property type="component" value="Unassembled WGS sequence"/>
</dbReference>
<dbReference type="EMBL" id="JALJOR010000006">
    <property type="protein sequence ID" value="KAK9815390.1"/>
    <property type="molecule type" value="Genomic_DNA"/>
</dbReference>
<comment type="caution">
    <text evidence="9">The sequence shown here is derived from an EMBL/GenBank/DDBJ whole genome shotgun (WGS) entry which is preliminary data.</text>
</comment>
<keyword evidence="5" id="KW-0653">Protein transport</keyword>
<evidence type="ECO:0000256" key="7">
    <source>
        <dbReference type="ARBA" id="ARBA00040047"/>
    </source>
</evidence>
<evidence type="ECO:0000256" key="4">
    <source>
        <dbReference type="ARBA" id="ARBA00022892"/>
    </source>
</evidence>
<dbReference type="GO" id="GO:0006886">
    <property type="term" value="P:intracellular protein transport"/>
    <property type="evidence" value="ECO:0007669"/>
    <property type="project" value="InterPro"/>
</dbReference>
<dbReference type="Gene3D" id="1.25.40.10">
    <property type="entry name" value="Tetratricopeptide repeat domain"/>
    <property type="match status" value="1"/>
</dbReference>
<sequence>MALSEEEADKLVKKAQKYCGPSILAMRAKADWEQATPLFEKAAGIFKQNKAFSKAKHAYEKAATGQDRQGSPWHAAKNVEKAAELAKEAGAENEVPELYRRAAGYYAEAGRGQAAAEALAKGARAMEASDPKVANELYLEAVEALEADGKEGQAADIFRQAIGNSIRQQRWGDATGMLMRYALACESSKARSSQCKAYLGAVVVWLYAQDASQAWATYQDALGVDNFTSCEEAFAADALFDAYKTGDAEEVRKVLAAKHIFKDLDNQVARLALKLPVGDVVSMAAVLGGGKQPMSAIADGLDEDDLT</sequence>
<keyword evidence="4" id="KW-0931">ER-Golgi transport</keyword>
<evidence type="ECO:0000256" key="5">
    <source>
        <dbReference type="ARBA" id="ARBA00022927"/>
    </source>
</evidence>
<keyword evidence="10" id="KW-1185">Reference proteome</keyword>
<keyword evidence="3" id="KW-0813">Transport</keyword>
<reference evidence="9 10" key="1">
    <citation type="journal article" date="2024" name="Nat. Commun.">
        <title>Phylogenomics reveals the evolutionary origins of lichenization in chlorophyte algae.</title>
        <authorList>
            <person name="Puginier C."/>
            <person name="Libourel C."/>
            <person name="Otte J."/>
            <person name="Skaloud P."/>
            <person name="Haon M."/>
            <person name="Grisel S."/>
            <person name="Petersen M."/>
            <person name="Berrin J.G."/>
            <person name="Delaux P.M."/>
            <person name="Dal Grande F."/>
            <person name="Keller J."/>
        </authorList>
    </citation>
    <scope>NUCLEOTIDE SEQUENCE [LARGE SCALE GENOMIC DNA]</scope>
    <source>
        <strain evidence="9 10">SAG 2043</strain>
    </source>
</reference>
<gene>
    <name evidence="9" type="ORF">WJX72_002807</name>
</gene>
<dbReference type="GO" id="GO:0019905">
    <property type="term" value="F:syntaxin binding"/>
    <property type="evidence" value="ECO:0007669"/>
    <property type="project" value="TreeGrafter"/>
</dbReference>
<dbReference type="AlphaFoldDB" id="A0AAW1Q3L6"/>
<dbReference type="GO" id="GO:0005774">
    <property type="term" value="C:vacuolar membrane"/>
    <property type="evidence" value="ECO:0007669"/>
    <property type="project" value="TreeGrafter"/>
</dbReference>
<organism evidence="9 10">
    <name type="scientific">[Myrmecia] bisecta</name>
    <dbReference type="NCBI Taxonomy" id="41462"/>
    <lineage>
        <taxon>Eukaryota</taxon>
        <taxon>Viridiplantae</taxon>
        <taxon>Chlorophyta</taxon>
        <taxon>core chlorophytes</taxon>
        <taxon>Trebouxiophyceae</taxon>
        <taxon>Trebouxiales</taxon>
        <taxon>Trebouxiaceae</taxon>
        <taxon>Myrmecia</taxon>
    </lineage>
</organism>
<evidence type="ECO:0000256" key="6">
    <source>
        <dbReference type="ARBA" id="ARBA00023136"/>
    </source>
</evidence>
<proteinExistence type="inferred from homology"/>
<dbReference type="InterPro" id="IPR011990">
    <property type="entry name" value="TPR-like_helical_dom_sf"/>
</dbReference>
<dbReference type="GO" id="GO:0016192">
    <property type="term" value="P:vesicle-mediated transport"/>
    <property type="evidence" value="ECO:0007669"/>
    <property type="project" value="UniProtKB-KW"/>
</dbReference>
<name>A0AAW1Q3L6_9CHLO</name>
<dbReference type="GO" id="GO:0031201">
    <property type="term" value="C:SNARE complex"/>
    <property type="evidence" value="ECO:0007669"/>
    <property type="project" value="TreeGrafter"/>
</dbReference>
<evidence type="ECO:0000313" key="10">
    <source>
        <dbReference type="Proteomes" id="UP001489004"/>
    </source>
</evidence>
<dbReference type="PANTHER" id="PTHR13768">
    <property type="entry name" value="SOLUBLE NSF ATTACHMENT PROTEIN SNAP"/>
    <property type="match status" value="1"/>
</dbReference>
<evidence type="ECO:0000313" key="9">
    <source>
        <dbReference type="EMBL" id="KAK9815390.1"/>
    </source>
</evidence>
<dbReference type="PANTHER" id="PTHR13768:SF2">
    <property type="entry name" value="GAMMA-SOLUBLE NSF ATTACHMENT PROTEIN"/>
    <property type="match status" value="1"/>
</dbReference>
<dbReference type="InterPro" id="IPR000744">
    <property type="entry name" value="NSF_attach"/>
</dbReference>
<comment type="subcellular location">
    <subcellularLocation>
        <location evidence="1">Membrane</location>
        <topology evidence="1">Peripheral membrane protein</topology>
    </subcellularLocation>
</comment>
<protein>
    <recommendedName>
        <fullName evidence="7">Gamma-soluble NSF attachment protein</fullName>
    </recommendedName>
    <alternativeName>
        <fullName evidence="8">N-ethylmaleimide-sensitive factor attachment protein gamma</fullName>
    </alternativeName>
</protein>
<evidence type="ECO:0000256" key="2">
    <source>
        <dbReference type="ARBA" id="ARBA00010050"/>
    </source>
</evidence>
<dbReference type="GO" id="GO:0005483">
    <property type="term" value="F:soluble NSF attachment protein activity"/>
    <property type="evidence" value="ECO:0007669"/>
    <property type="project" value="TreeGrafter"/>
</dbReference>
<dbReference type="Pfam" id="PF14938">
    <property type="entry name" value="SNAP"/>
    <property type="match status" value="1"/>
</dbReference>